<feature type="transmembrane region" description="Helical" evidence="1">
    <location>
        <begin position="81"/>
        <end position="98"/>
    </location>
</feature>
<dbReference type="AlphaFoldDB" id="E8M1D8"/>
<accession>E8M1D8</accession>
<proteinExistence type="predicted"/>
<evidence type="ECO:0000313" key="2">
    <source>
        <dbReference type="EMBL" id="EGA72118.1"/>
    </source>
</evidence>
<evidence type="ECO:0008006" key="4">
    <source>
        <dbReference type="Google" id="ProtNLM"/>
    </source>
</evidence>
<keyword evidence="1" id="KW-0472">Membrane</keyword>
<keyword evidence="1" id="KW-1133">Transmembrane helix</keyword>
<name>E8M1D8_PHOS4</name>
<dbReference type="EMBL" id="AEVT01000006">
    <property type="protein sequence ID" value="EGA72118.1"/>
    <property type="molecule type" value="Genomic_DNA"/>
</dbReference>
<dbReference type="GeneID" id="95567485"/>
<keyword evidence="1" id="KW-0812">Transmembrane</keyword>
<gene>
    <name evidence="2" type="ORF">VISI1226_04919</name>
</gene>
<comment type="caution">
    <text evidence="2">The sequence shown here is derived from an EMBL/GenBank/DDBJ whole genome shotgun (WGS) entry which is preliminary data.</text>
</comment>
<organism evidence="2 3">
    <name type="scientific">Vibrio sinaloensis DSM 21326</name>
    <dbReference type="NCBI Taxonomy" id="945550"/>
    <lineage>
        <taxon>Bacteria</taxon>
        <taxon>Pseudomonadati</taxon>
        <taxon>Pseudomonadota</taxon>
        <taxon>Gammaproteobacteria</taxon>
        <taxon>Vibrionales</taxon>
        <taxon>Vibrionaceae</taxon>
        <taxon>Vibrio</taxon>
        <taxon>Vibrio oreintalis group</taxon>
    </lineage>
</organism>
<evidence type="ECO:0000313" key="3">
    <source>
        <dbReference type="Proteomes" id="UP000006228"/>
    </source>
</evidence>
<protein>
    <recommendedName>
        <fullName evidence="4">Membrane protein, suppressor for copper-sensitivity A</fullName>
    </recommendedName>
</protein>
<evidence type="ECO:0000256" key="1">
    <source>
        <dbReference type="SAM" id="Phobius"/>
    </source>
</evidence>
<sequence length="126" mass="14015">MMKTAKQSQSAKLTLLLVGWVFVVCLLQNSALFNVCSFKHSALDKGTAEAWVMSGESTQDLSEPCDLTEKLLASGQLSLDHIMVFSFLIVLAIVTWLIQTRPAFSAFTEPILPKGRVHLRICVFRE</sequence>
<dbReference type="OrthoDB" id="5902101at2"/>
<dbReference type="Proteomes" id="UP000006228">
    <property type="component" value="Unassembled WGS sequence"/>
</dbReference>
<dbReference type="RefSeq" id="WP_008072810.1">
    <property type="nucleotide sequence ID" value="NZ_AEVT01000006.1"/>
</dbReference>
<dbReference type="eggNOG" id="ENOG5032SUF">
    <property type="taxonomic scope" value="Bacteria"/>
</dbReference>
<reference evidence="2 3" key="1">
    <citation type="journal article" date="2012" name="Int. J. Syst. Evol. Microbiol.">
        <title>Vibrio caribbeanicus sp. nov., isolated from the marine sponge Scleritoderma cyanea.</title>
        <authorList>
            <person name="Hoffmann M."/>
            <person name="Monday S.R."/>
            <person name="Allard M.W."/>
            <person name="Strain E.A."/>
            <person name="Whittaker P."/>
            <person name="Naum M."/>
            <person name="McCarthy P.J."/>
            <person name="Lopez J.V."/>
            <person name="Fischer M."/>
            <person name="Brown E.W."/>
        </authorList>
    </citation>
    <scope>NUCLEOTIDE SEQUENCE [LARGE SCALE GENOMIC DNA]</scope>
    <source>
        <strain evidence="3">DSMZ 21326</strain>
    </source>
</reference>